<protein>
    <recommendedName>
        <fullName evidence="1">GHMP kinase C-terminal domain-containing protein</fullName>
    </recommendedName>
</protein>
<gene>
    <name evidence="2" type="ORF">SDC9_118535</name>
</gene>
<comment type="caution">
    <text evidence="2">The sequence shown here is derived from an EMBL/GenBank/DDBJ whole genome shotgun (WGS) entry which is preliminary data.</text>
</comment>
<organism evidence="2">
    <name type="scientific">bioreactor metagenome</name>
    <dbReference type="NCBI Taxonomy" id="1076179"/>
    <lineage>
        <taxon>unclassified sequences</taxon>
        <taxon>metagenomes</taxon>
        <taxon>ecological metagenomes</taxon>
    </lineage>
</organism>
<dbReference type="SUPFAM" id="SSF55060">
    <property type="entry name" value="GHMP Kinase, C-terminal domain"/>
    <property type="match status" value="1"/>
</dbReference>
<dbReference type="Gene3D" id="3.30.70.890">
    <property type="entry name" value="GHMP kinase, C-terminal domain"/>
    <property type="match status" value="1"/>
</dbReference>
<name>A0A645C2X0_9ZZZZ</name>
<evidence type="ECO:0000313" key="2">
    <source>
        <dbReference type="EMBL" id="MPM71567.1"/>
    </source>
</evidence>
<sequence>MEKYGLDGVTMSGSGPTIIGFSRNTSRIKRVYNSLRGFCEEVYMVRLLNEE</sequence>
<dbReference type="InterPro" id="IPR013750">
    <property type="entry name" value="GHMP_kinase_C_dom"/>
</dbReference>
<proteinExistence type="predicted"/>
<feature type="domain" description="GHMP kinase C-terminal" evidence="1">
    <location>
        <begin position="1"/>
        <end position="39"/>
    </location>
</feature>
<evidence type="ECO:0000259" key="1">
    <source>
        <dbReference type="Pfam" id="PF08544"/>
    </source>
</evidence>
<dbReference type="Pfam" id="PF08544">
    <property type="entry name" value="GHMP_kinases_C"/>
    <property type="match status" value="1"/>
</dbReference>
<dbReference type="InterPro" id="IPR036554">
    <property type="entry name" value="GHMP_kinase_C_sf"/>
</dbReference>
<dbReference type="AlphaFoldDB" id="A0A645C2X0"/>
<accession>A0A645C2X0</accession>
<dbReference type="EMBL" id="VSSQ01024193">
    <property type="protein sequence ID" value="MPM71567.1"/>
    <property type="molecule type" value="Genomic_DNA"/>
</dbReference>
<reference evidence="2" key="1">
    <citation type="submission" date="2019-08" db="EMBL/GenBank/DDBJ databases">
        <authorList>
            <person name="Kucharzyk K."/>
            <person name="Murdoch R.W."/>
            <person name="Higgins S."/>
            <person name="Loffler F."/>
        </authorList>
    </citation>
    <scope>NUCLEOTIDE SEQUENCE</scope>
</reference>